<feature type="region of interest" description="Disordered" evidence="4">
    <location>
        <begin position="391"/>
        <end position="414"/>
    </location>
</feature>
<evidence type="ECO:0000256" key="3">
    <source>
        <dbReference type="SAM" id="Coils"/>
    </source>
</evidence>
<feature type="region of interest" description="Disordered" evidence="4">
    <location>
        <begin position="448"/>
        <end position="501"/>
    </location>
</feature>
<dbReference type="GO" id="GO:0007020">
    <property type="term" value="P:microtubule nucleation"/>
    <property type="evidence" value="ECO:0007669"/>
    <property type="project" value="TreeGrafter"/>
</dbReference>
<dbReference type="GeneID" id="115823185"/>
<protein>
    <submittedName>
        <fullName evidence="6">SLAIN motif-containing protein 1a isoform X1</fullName>
    </submittedName>
</protein>
<dbReference type="GO" id="GO:0035371">
    <property type="term" value="C:microtubule plus-end"/>
    <property type="evidence" value="ECO:0007669"/>
    <property type="project" value="TreeGrafter"/>
</dbReference>
<name>A0A6J2WH41_CHACN</name>
<feature type="region of interest" description="Disordered" evidence="4">
    <location>
        <begin position="231"/>
        <end position="254"/>
    </location>
</feature>
<dbReference type="CTD" id="560157"/>
<dbReference type="InterPro" id="IPR026179">
    <property type="entry name" value="Slain"/>
</dbReference>
<dbReference type="GO" id="GO:0031122">
    <property type="term" value="P:cytoplasmic microtubule organization"/>
    <property type="evidence" value="ECO:0007669"/>
    <property type="project" value="TreeGrafter"/>
</dbReference>
<dbReference type="Pfam" id="PF15301">
    <property type="entry name" value="SLAIN"/>
    <property type="match status" value="1"/>
</dbReference>
<sequence length="609" mass="66611">MEAAVLNLQMMADVNGNNKVLNAELEVKKLQELVRKLEMQNEQLRTRANAANNCTSSSHVFQSSACLLGSPAGADASPFFKGNYCTSSPISTASYTPAFGPYASEEHFAYFHPQSVKDAEVQDTEPTVLDEVEILDLETILPIDGESEDSWLYVSPKARLYTHFFPSPLQWCRQVLDNPSPEVEVAKRSLCHRIDQAKRWRGVFSGSVFPVTSYSHADGLSSLGSSIKPYTKPSLTDSTAPSSPPRHVQPQQTLSGRGCFSLAERAPTFLHNSAPPSYSNRPAPTSPQSSIDELSFSELEEDSISMSYKLQDMTDVEVMARLQEESLRQEYATTSATASRRSSSFSFHSGMRRAAFSEANLEEEDEEEYDQLLPPRPRLFCPGSMQRSLSHSQTFSSIRDCRRSPSTPQHLNSLSYQQLCSPNTAKYTPETHRPSTDKLRRSMPNLIRAPSMSSVPSVPTGAGPVSHIGSPTSLRNSQSFDSSNGLSRLQSAIPSPGQLQQRVQSVGNFSMATRPPLKATAYVSPTVQGSTTVPTSVSLHSITSSSIPLPNKPSFPTNRSSLPRPASFIGTGITPRSKVAQPTRSLLTPPKSVSSLSTLRDGSWKDGCY</sequence>
<evidence type="ECO:0000256" key="2">
    <source>
        <dbReference type="ARBA" id="ARBA00023054"/>
    </source>
</evidence>
<reference evidence="6" key="1">
    <citation type="submission" date="2025-08" db="UniProtKB">
        <authorList>
            <consortium name="RefSeq"/>
        </authorList>
    </citation>
    <scope>IDENTIFICATION</scope>
</reference>
<dbReference type="AlphaFoldDB" id="A0A6J2WH41"/>
<proteinExistence type="inferred from homology"/>
<organism evidence="5 6">
    <name type="scientific">Chanos chanos</name>
    <name type="common">Milkfish</name>
    <name type="synonym">Mugil chanos</name>
    <dbReference type="NCBI Taxonomy" id="29144"/>
    <lineage>
        <taxon>Eukaryota</taxon>
        <taxon>Metazoa</taxon>
        <taxon>Chordata</taxon>
        <taxon>Craniata</taxon>
        <taxon>Vertebrata</taxon>
        <taxon>Euteleostomi</taxon>
        <taxon>Actinopterygii</taxon>
        <taxon>Neopterygii</taxon>
        <taxon>Teleostei</taxon>
        <taxon>Ostariophysi</taxon>
        <taxon>Gonorynchiformes</taxon>
        <taxon>Chanidae</taxon>
        <taxon>Chanos</taxon>
    </lineage>
</organism>
<accession>A0A6J2WH41</accession>
<feature type="compositionally biased region" description="Polar residues" evidence="4">
    <location>
        <begin position="580"/>
        <end position="600"/>
    </location>
</feature>
<dbReference type="InParanoid" id="A0A6J2WH41"/>
<comment type="similarity">
    <text evidence="1">Belongs to the SLAIN motif-containing family.</text>
</comment>
<dbReference type="PANTHER" id="PTHR22406:SF2">
    <property type="entry name" value="SLAIN MOTIF-CONTAINING PROTEIN 1"/>
    <property type="match status" value="1"/>
</dbReference>
<keyword evidence="5" id="KW-1185">Reference proteome</keyword>
<dbReference type="OrthoDB" id="8819875at2759"/>
<evidence type="ECO:0000313" key="5">
    <source>
        <dbReference type="Proteomes" id="UP000504632"/>
    </source>
</evidence>
<dbReference type="GO" id="GO:0031116">
    <property type="term" value="P:positive regulation of microtubule polymerization"/>
    <property type="evidence" value="ECO:0007669"/>
    <property type="project" value="TreeGrafter"/>
</dbReference>
<gene>
    <name evidence="6" type="primary">slain1a</name>
</gene>
<evidence type="ECO:0000313" key="6">
    <source>
        <dbReference type="RefSeq" id="XP_030643072.1"/>
    </source>
</evidence>
<feature type="compositionally biased region" description="Polar residues" evidence="4">
    <location>
        <begin position="404"/>
        <end position="414"/>
    </location>
</feature>
<keyword evidence="2 3" id="KW-0175">Coiled coil</keyword>
<feature type="region of interest" description="Disordered" evidence="4">
    <location>
        <begin position="542"/>
        <end position="609"/>
    </location>
</feature>
<evidence type="ECO:0000256" key="4">
    <source>
        <dbReference type="SAM" id="MobiDB-lite"/>
    </source>
</evidence>
<evidence type="ECO:0000256" key="1">
    <source>
        <dbReference type="ARBA" id="ARBA00006652"/>
    </source>
</evidence>
<dbReference type="RefSeq" id="XP_030643072.1">
    <property type="nucleotide sequence ID" value="XM_030787212.1"/>
</dbReference>
<feature type="compositionally biased region" description="Polar residues" evidence="4">
    <location>
        <begin position="469"/>
        <end position="501"/>
    </location>
</feature>
<dbReference type="PANTHER" id="PTHR22406">
    <property type="entry name" value="NASCENT POLYPEPTIDE-ASSOCIATED COMPLEX SUBUNIT ALPHA, MUSCLE-SPECIFIC FORM"/>
    <property type="match status" value="1"/>
</dbReference>
<feature type="coiled-coil region" evidence="3">
    <location>
        <begin position="20"/>
        <end position="54"/>
    </location>
</feature>
<feature type="region of interest" description="Disordered" evidence="4">
    <location>
        <begin position="271"/>
        <end position="292"/>
    </location>
</feature>
<feature type="compositionally biased region" description="Polar residues" evidence="4">
    <location>
        <begin position="271"/>
        <end position="288"/>
    </location>
</feature>
<dbReference type="Proteomes" id="UP000504632">
    <property type="component" value="Chromosome 10"/>
</dbReference>